<evidence type="ECO:0000313" key="1">
    <source>
        <dbReference type="EMBL" id="MFG6462298.1"/>
    </source>
</evidence>
<sequence>MDMAQQMRKARSESIRWYLLVALNVARPAGAGTPILLTVIQANHTDATEMEIRRELDYLEDRELVSIKKDTLNRWHAELTRHGVDIVEYTVEVEPGIARPAIG</sequence>
<gene>
    <name evidence="1" type="ORF">ACG04Q_12020</name>
</gene>
<accession>A0ABW7GK09</accession>
<dbReference type="EMBL" id="JBIGHX010000003">
    <property type="protein sequence ID" value="MFG6462298.1"/>
    <property type="molecule type" value="Genomic_DNA"/>
</dbReference>
<keyword evidence="2" id="KW-1185">Reference proteome</keyword>
<dbReference type="RefSeq" id="WP_394511161.1">
    <property type="nucleotide sequence ID" value="NZ_JBIGHX010000003.1"/>
</dbReference>
<comment type="caution">
    <text evidence="1">The sequence shown here is derived from an EMBL/GenBank/DDBJ whole genome shotgun (WGS) entry which is preliminary data.</text>
</comment>
<protein>
    <submittedName>
        <fullName evidence="1">Uncharacterized protein</fullName>
    </submittedName>
</protein>
<reference evidence="1 2" key="1">
    <citation type="submission" date="2024-08" db="EMBL/GenBank/DDBJ databases">
        <authorList>
            <person name="Lu H."/>
        </authorList>
    </citation>
    <scope>NUCLEOTIDE SEQUENCE [LARGE SCALE GENOMIC DNA]</scope>
    <source>
        <strain evidence="1 2">DXS20W</strain>
    </source>
</reference>
<proteinExistence type="predicted"/>
<name>A0ABW7GK09_9BURK</name>
<dbReference type="Proteomes" id="UP001606302">
    <property type="component" value="Unassembled WGS sequence"/>
</dbReference>
<organism evidence="1 2">
    <name type="scientific">Pelomonas lactea</name>
    <dbReference type="NCBI Taxonomy" id="3299030"/>
    <lineage>
        <taxon>Bacteria</taxon>
        <taxon>Pseudomonadati</taxon>
        <taxon>Pseudomonadota</taxon>
        <taxon>Betaproteobacteria</taxon>
        <taxon>Burkholderiales</taxon>
        <taxon>Sphaerotilaceae</taxon>
        <taxon>Roseateles</taxon>
    </lineage>
</organism>
<evidence type="ECO:0000313" key="2">
    <source>
        <dbReference type="Proteomes" id="UP001606302"/>
    </source>
</evidence>